<name>A0ABS4G5E1_9CLOT</name>
<evidence type="ECO:0000259" key="3">
    <source>
        <dbReference type="Pfam" id="PF04321"/>
    </source>
</evidence>
<dbReference type="Gene3D" id="3.40.50.720">
    <property type="entry name" value="NAD(P)-binding Rossmann-like Domain"/>
    <property type="match status" value="1"/>
</dbReference>
<dbReference type="Proteomes" id="UP001519271">
    <property type="component" value="Unassembled WGS sequence"/>
</dbReference>
<dbReference type="RefSeq" id="WP_209459878.1">
    <property type="nucleotide sequence ID" value="NZ_JAGGKC010000018.1"/>
</dbReference>
<dbReference type="EC" id="1.1.1.133" evidence="2"/>
<keyword evidence="2 4" id="KW-0560">Oxidoreductase</keyword>
<comment type="function">
    <text evidence="2">Catalyzes the reduction of dTDP-6-deoxy-L-lyxo-4-hexulose to yield dTDP-L-rhamnose.</text>
</comment>
<dbReference type="SUPFAM" id="SSF51735">
    <property type="entry name" value="NAD(P)-binding Rossmann-fold domains"/>
    <property type="match status" value="1"/>
</dbReference>
<dbReference type="InterPro" id="IPR029903">
    <property type="entry name" value="RmlD-like-bd"/>
</dbReference>
<comment type="caution">
    <text evidence="4">The sequence shown here is derived from an EMBL/GenBank/DDBJ whole genome shotgun (WGS) entry which is preliminary data.</text>
</comment>
<dbReference type="PANTHER" id="PTHR10491">
    <property type="entry name" value="DTDP-4-DEHYDRORHAMNOSE REDUCTASE"/>
    <property type="match status" value="1"/>
</dbReference>
<comment type="pathway">
    <text evidence="2">Carbohydrate biosynthesis; dTDP-L-rhamnose biosynthesis.</text>
</comment>
<dbReference type="EMBL" id="JAGGKC010000018">
    <property type="protein sequence ID" value="MBP1919682.1"/>
    <property type="molecule type" value="Genomic_DNA"/>
</dbReference>
<dbReference type="Gene3D" id="3.90.25.10">
    <property type="entry name" value="UDP-galactose 4-epimerase, domain 1"/>
    <property type="match status" value="1"/>
</dbReference>
<dbReference type="InterPro" id="IPR005913">
    <property type="entry name" value="dTDP_dehydrorham_reduct"/>
</dbReference>
<dbReference type="CDD" id="cd05254">
    <property type="entry name" value="dTDP_HR_like_SDR_e"/>
    <property type="match status" value="1"/>
</dbReference>
<proteinExistence type="inferred from homology"/>
<sequence>MKILITGAKGQLGTQLTEILKAGTTELGAIPESFIYADVFGYSSKDLDVSDLSAVRAVVAGIKPDLIINSAAYTNVDGCETDRDRAFRVNALGARNLAIAAEETDARLVHISTDYVFSGTGSEPFAEYDLTDPQSIYGKSKLAGEENVKTFCSRHFIVRTSWLYGLYGGNFVKTIMKAGKERGALQVVNDQKGNPTNVEDLCYHILRLADTEEYGVYHCTGSGECSWYDFAKLIIEYAGIDATVAPVTTDQFPRPARRPSYSSLDNMMLRVTVGDHMRPWQDALRSFMTAFEKM</sequence>
<organism evidence="4 5">
    <name type="scientific">Youngiibacter multivorans</name>
    <dbReference type="NCBI Taxonomy" id="937251"/>
    <lineage>
        <taxon>Bacteria</taxon>
        <taxon>Bacillati</taxon>
        <taxon>Bacillota</taxon>
        <taxon>Clostridia</taxon>
        <taxon>Eubacteriales</taxon>
        <taxon>Clostridiaceae</taxon>
        <taxon>Youngiibacter</taxon>
    </lineage>
</organism>
<keyword evidence="2" id="KW-0521">NADP</keyword>
<comment type="similarity">
    <text evidence="1 2">Belongs to the dTDP-4-dehydrorhamnose reductase family.</text>
</comment>
<dbReference type="NCBIfam" id="TIGR01214">
    <property type="entry name" value="rmlD"/>
    <property type="match status" value="1"/>
</dbReference>
<evidence type="ECO:0000256" key="2">
    <source>
        <dbReference type="RuleBase" id="RU364082"/>
    </source>
</evidence>
<evidence type="ECO:0000256" key="1">
    <source>
        <dbReference type="ARBA" id="ARBA00010944"/>
    </source>
</evidence>
<reference evidence="4 5" key="1">
    <citation type="submission" date="2021-03" db="EMBL/GenBank/DDBJ databases">
        <title>Genomic Encyclopedia of Type Strains, Phase IV (KMG-IV): sequencing the most valuable type-strain genomes for metagenomic binning, comparative biology and taxonomic classification.</title>
        <authorList>
            <person name="Goeker M."/>
        </authorList>
    </citation>
    <scope>NUCLEOTIDE SEQUENCE [LARGE SCALE GENOMIC DNA]</scope>
    <source>
        <strain evidence="4 5">DSM 6139</strain>
    </source>
</reference>
<dbReference type="PANTHER" id="PTHR10491:SF4">
    <property type="entry name" value="METHIONINE ADENOSYLTRANSFERASE 2 SUBUNIT BETA"/>
    <property type="match status" value="1"/>
</dbReference>
<keyword evidence="5" id="KW-1185">Reference proteome</keyword>
<dbReference type="InterPro" id="IPR036291">
    <property type="entry name" value="NAD(P)-bd_dom_sf"/>
</dbReference>
<accession>A0ABS4G5E1</accession>
<dbReference type="GO" id="GO:0008831">
    <property type="term" value="F:dTDP-4-dehydrorhamnose reductase activity"/>
    <property type="evidence" value="ECO:0007669"/>
    <property type="project" value="UniProtKB-EC"/>
</dbReference>
<gene>
    <name evidence="4" type="ORF">J2Z34_002178</name>
</gene>
<feature type="domain" description="RmlD-like substrate binding" evidence="3">
    <location>
        <begin position="1"/>
        <end position="291"/>
    </location>
</feature>
<evidence type="ECO:0000313" key="5">
    <source>
        <dbReference type="Proteomes" id="UP001519271"/>
    </source>
</evidence>
<evidence type="ECO:0000313" key="4">
    <source>
        <dbReference type="EMBL" id="MBP1919682.1"/>
    </source>
</evidence>
<dbReference type="Pfam" id="PF04321">
    <property type="entry name" value="RmlD_sub_bind"/>
    <property type="match status" value="1"/>
</dbReference>
<protein>
    <recommendedName>
        <fullName evidence="2">dTDP-4-dehydrorhamnose reductase</fullName>
        <ecNumber evidence="2">1.1.1.133</ecNumber>
    </recommendedName>
</protein>